<dbReference type="AlphaFoldDB" id="A0AA94LKH8"/>
<dbReference type="GeneID" id="94028538"/>
<dbReference type="Proteomes" id="UP000198427">
    <property type="component" value="Unassembled WGS sequence"/>
</dbReference>
<reference evidence="1 2" key="1">
    <citation type="submission" date="2017-06" db="EMBL/GenBank/DDBJ databases">
        <authorList>
            <person name="Varghese N."/>
            <person name="Submissions S."/>
        </authorList>
    </citation>
    <scope>NUCLEOTIDE SEQUENCE [LARGE SCALE GENOMIC DNA]</scope>
    <source>
        <strain evidence="1 2">DSM 26989</strain>
    </source>
</reference>
<name>A0AA94LKH8_9BACT</name>
<accession>A0AA94LKH8</accession>
<comment type="caution">
    <text evidence="1">The sequence shown here is derived from an EMBL/GenBank/DDBJ whole genome shotgun (WGS) entry which is preliminary data.</text>
</comment>
<dbReference type="InterPro" id="IPR045724">
    <property type="entry name" value="DUF6078"/>
</dbReference>
<organism evidence="1 2">
    <name type="scientific">Prevotella jejuni</name>
    <dbReference type="NCBI Taxonomy" id="1177574"/>
    <lineage>
        <taxon>Bacteria</taxon>
        <taxon>Pseudomonadati</taxon>
        <taxon>Bacteroidota</taxon>
        <taxon>Bacteroidia</taxon>
        <taxon>Bacteroidales</taxon>
        <taxon>Prevotellaceae</taxon>
        <taxon>Prevotella</taxon>
    </lineage>
</organism>
<dbReference type="EMBL" id="FZNZ01000011">
    <property type="protein sequence ID" value="SNR79674.1"/>
    <property type="molecule type" value="Genomic_DNA"/>
</dbReference>
<dbReference type="Pfam" id="PF19555">
    <property type="entry name" value="DUF6078"/>
    <property type="match status" value="1"/>
</dbReference>
<sequence length="149" mass="17453">MQIEEIPFGYASCYATDKECAKAVHCLRRQVARLYQLQPEPPTTNYCVTPAYVAQVAKGEACREFRSDAPMRYARGMRRLFDHIPKAQYHSVRYDVMNVFSSERAFYYAQKGDQLISPEQQAEITTIFNEYELPAPQFDSYEQRPDWEQ</sequence>
<protein>
    <submittedName>
        <fullName evidence="1">Uncharacterized protein</fullName>
    </submittedName>
</protein>
<proteinExistence type="predicted"/>
<evidence type="ECO:0000313" key="2">
    <source>
        <dbReference type="Proteomes" id="UP000198427"/>
    </source>
</evidence>
<gene>
    <name evidence="1" type="ORF">SAMN06265364_11139</name>
</gene>
<dbReference type="RefSeq" id="WP_025839565.1">
    <property type="nucleotide sequence ID" value="NZ_CALLVZ010000105.1"/>
</dbReference>
<keyword evidence="2" id="KW-1185">Reference proteome</keyword>
<evidence type="ECO:0000313" key="1">
    <source>
        <dbReference type="EMBL" id="SNR79674.1"/>
    </source>
</evidence>